<comment type="caution">
    <text evidence="4">The sequence shown here is derived from an EMBL/GenBank/DDBJ whole genome shotgun (WGS) entry which is preliminary data.</text>
</comment>
<evidence type="ECO:0000256" key="3">
    <source>
        <dbReference type="SAM" id="Phobius"/>
    </source>
</evidence>
<protein>
    <submittedName>
        <fullName evidence="4">Uncharacterized protein</fullName>
    </submittedName>
</protein>
<feature type="compositionally biased region" description="Polar residues" evidence="2">
    <location>
        <begin position="1"/>
        <end position="21"/>
    </location>
</feature>
<keyword evidence="1" id="KW-0175">Coiled coil</keyword>
<keyword evidence="3" id="KW-0472">Membrane</keyword>
<feature type="compositionally biased region" description="Basic and acidic residues" evidence="2">
    <location>
        <begin position="345"/>
        <end position="362"/>
    </location>
</feature>
<dbReference type="AlphaFoldDB" id="A0AAD9FU70"/>
<gene>
    <name evidence="4" type="ORF">DB88DRAFT_538123</name>
</gene>
<accession>A0AAD9FU70</accession>
<feature type="coiled-coil region" evidence="1">
    <location>
        <begin position="557"/>
        <end position="584"/>
    </location>
</feature>
<dbReference type="EMBL" id="JAODAN010000002">
    <property type="protein sequence ID" value="KAK1926203.1"/>
    <property type="molecule type" value="Genomic_DNA"/>
</dbReference>
<feature type="region of interest" description="Disordered" evidence="2">
    <location>
        <begin position="317"/>
        <end position="362"/>
    </location>
</feature>
<evidence type="ECO:0000313" key="5">
    <source>
        <dbReference type="Proteomes" id="UP001182556"/>
    </source>
</evidence>
<feature type="compositionally biased region" description="Basic and acidic residues" evidence="2">
    <location>
        <begin position="438"/>
        <end position="458"/>
    </location>
</feature>
<feature type="compositionally biased region" description="Low complexity" evidence="2">
    <location>
        <begin position="95"/>
        <end position="109"/>
    </location>
</feature>
<feature type="compositionally biased region" description="Pro residues" evidence="2">
    <location>
        <begin position="31"/>
        <end position="42"/>
    </location>
</feature>
<organism evidence="4 5">
    <name type="scientific">Papiliotrema laurentii</name>
    <name type="common">Cryptococcus laurentii</name>
    <dbReference type="NCBI Taxonomy" id="5418"/>
    <lineage>
        <taxon>Eukaryota</taxon>
        <taxon>Fungi</taxon>
        <taxon>Dikarya</taxon>
        <taxon>Basidiomycota</taxon>
        <taxon>Agaricomycotina</taxon>
        <taxon>Tremellomycetes</taxon>
        <taxon>Tremellales</taxon>
        <taxon>Rhynchogastremaceae</taxon>
        <taxon>Papiliotrema</taxon>
    </lineage>
</organism>
<feature type="region of interest" description="Disordered" evidence="2">
    <location>
        <begin position="375"/>
        <end position="530"/>
    </location>
</feature>
<evidence type="ECO:0000313" key="4">
    <source>
        <dbReference type="EMBL" id="KAK1926203.1"/>
    </source>
</evidence>
<sequence length="648" mass="69027">MNTSTSLPALLSETTTASRYGSQERARVPTCPSPGPSNPRPPAVLSHSSSHPTLTYPVPSPSTKPIPPSATPPYTTPHKGSVAGSTNYHPYLIQSTSSSLLTRSNSSPSQPIHTLGKHKPSRSMSSLSYEGVPNETDGQAGNRRKSVDSPIEPVTPIRGLGRSGKAGGLAKYLDQGGSPVSKSVKEVELPVNPKSWTPSELALYLGQTLRRGGDDGTGQTLPGPLVEDIKSWVLRHQVTGRSFIRGNSDTWGNSSRPPPFLSLLQTISRRLRRASIQGDPSDPFDETGSVLLETDEEDDGTEISGVKRMAHAYERRESGFASDASSASEAEDARKIRPQLTGGSVKERATDLSDPKPSKDTLDLLDLFASSPEETIVTPHLGHEFDGPLAIPDEMEDESGVGTIKAPPPGIAAADTASFTPPPSAGKSNGKIGASSSHPEELSRSTEGTPRAERDRLEVTPTPERPTPSTSGLGFSPQQPGDDPEKASPITRPSPSSSRYASLKGRGRVPTLRANKEDGYTSSDEAATENMRRATLRPTPSTLAAVFDVGTDRTSREVELEKQLAEMMERVKVLETRLEEVSRSPSPVSSISRAGLTSPVEFVLEKLGFGRPSDDGLPTKVGELPGYLFLVGVGVGAVMMRVLFGRAR</sequence>
<keyword evidence="3" id="KW-1133">Transmembrane helix</keyword>
<keyword evidence="5" id="KW-1185">Reference proteome</keyword>
<dbReference type="Proteomes" id="UP001182556">
    <property type="component" value="Unassembled WGS sequence"/>
</dbReference>
<feature type="region of interest" description="Disordered" evidence="2">
    <location>
        <begin position="1"/>
        <end position="165"/>
    </location>
</feature>
<feature type="compositionally biased region" description="Pro residues" evidence="2">
    <location>
        <begin position="58"/>
        <end position="75"/>
    </location>
</feature>
<evidence type="ECO:0000256" key="1">
    <source>
        <dbReference type="SAM" id="Coils"/>
    </source>
</evidence>
<keyword evidence="3" id="KW-0812">Transmembrane</keyword>
<proteinExistence type="predicted"/>
<feature type="transmembrane region" description="Helical" evidence="3">
    <location>
        <begin position="624"/>
        <end position="644"/>
    </location>
</feature>
<name>A0AAD9FU70_PAPLA</name>
<reference evidence="4" key="1">
    <citation type="submission" date="2023-02" db="EMBL/GenBank/DDBJ databases">
        <title>Identification and recombinant expression of a fungal hydrolase from Papiliotrema laurentii that hydrolyzes apple cutin and clears colloidal polyester polyurethane.</title>
        <authorList>
            <consortium name="DOE Joint Genome Institute"/>
            <person name="Roman V.A."/>
            <person name="Bojanowski C."/>
            <person name="Crable B.R."/>
            <person name="Wagner D.N."/>
            <person name="Hung C.S."/>
            <person name="Nadeau L.J."/>
            <person name="Schratz L."/>
            <person name="Haridas S."/>
            <person name="Pangilinan J."/>
            <person name="Lipzen A."/>
            <person name="Na H."/>
            <person name="Yan M."/>
            <person name="Ng V."/>
            <person name="Grigoriev I.V."/>
            <person name="Spatafora J.W."/>
            <person name="Barlow D."/>
            <person name="Biffinger J."/>
            <person name="Kelley-Loughnane N."/>
            <person name="Varaljay V.A."/>
            <person name="Crookes-Goodson W.J."/>
        </authorList>
    </citation>
    <scope>NUCLEOTIDE SEQUENCE</scope>
    <source>
        <strain evidence="4">5307AH</strain>
    </source>
</reference>
<evidence type="ECO:0000256" key="2">
    <source>
        <dbReference type="SAM" id="MobiDB-lite"/>
    </source>
</evidence>